<feature type="domain" description="N-acetyltransferase" evidence="1">
    <location>
        <begin position="217"/>
        <end position="273"/>
    </location>
</feature>
<evidence type="ECO:0000313" key="2">
    <source>
        <dbReference type="EMBL" id="CZR50582.1"/>
    </source>
</evidence>
<proteinExistence type="predicted"/>
<dbReference type="GO" id="GO:0016747">
    <property type="term" value="F:acyltransferase activity, transferring groups other than amino-acyl groups"/>
    <property type="evidence" value="ECO:0007669"/>
    <property type="project" value="InterPro"/>
</dbReference>
<dbReference type="Gene3D" id="3.40.630.30">
    <property type="match status" value="1"/>
</dbReference>
<dbReference type="InterPro" id="IPR000182">
    <property type="entry name" value="GNAT_dom"/>
</dbReference>
<dbReference type="STRING" id="576137.A0A1L7WCT4"/>
<name>A0A1L7WCT4_9HELO</name>
<dbReference type="PANTHER" id="PTHR20958:SF6">
    <property type="entry name" value="GLYCINE N-ACYLTRANSFERASE-LIKE PROTEIN"/>
    <property type="match status" value="1"/>
</dbReference>
<reference evidence="2 3" key="1">
    <citation type="submission" date="2016-03" db="EMBL/GenBank/DDBJ databases">
        <authorList>
            <person name="Ploux O."/>
        </authorList>
    </citation>
    <scope>NUCLEOTIDE SEQUENCE [LARGE SCALE GENOMIC DNA]</scope>
    <source>
        <strain evidence="2 3">UAMH 11012</strain>
    </source>
</reference>
<organism evidence="2 3">
    <name type="scientific">Phialocephala subalpina</name>
    <dbReference type="NCBI Taxonomy" id="576137"/>
    <lineage>
        <taxon>Eukaryota</taxon>
        <taxon>Fungi</taxon>
        <taxon>Dikarya</taxon>
        <taxon>Ascomycota</taxon>
        <taxon>Pezizomycotina</taxon>
        <taxon>Leotiomycetes</taxon>
        <taxon>Helotiales</taxon>
        <taxon>Mollisiaceae</taxon>
        <taxon>Phialocephala</taxon>
        <taxon>Phialocephala fortinii species complex</taxon>
    </lineage>
</organism>
<dbReference type="Pfam" id="PF00583">
    <property type="entry name" value="Acetyltransf_1"/>
    <property type="match status" value="1"/>
</dbReference>
<dbReference type="InterPro" id="IPR016181">
    <property type="entry name" value="Acyl_CoA_acyltransferase"/>
</dbReference>
<dbReference type="SUPFAM" id="SSF55729">
    <property type="entry name" value="Acyl-CoA N-acyltransferases (Nat)"/>
    <property type="match status" value="1"/>
</dbReference>
<dbReference type="EMBL" id="FJOG01000001">
    <property type="protein sequence ID" value="CZR50582.1"/>
    <property type="molecule type" value="Genomic_DNA"/>
</dbReference>
<dbReference type="InterPro" id="IPR053225">
    <property type="entry name" value="Acyl-CoA_N-acyltransferase"/>
</dbReference>
<sequence>MDILDTIGEVPENVSKALIDDAPYSLPLLRRLQFMNFPGGKTPNSHILSMFYSKDAFTIAYLDFSRGPETECWLYSSYESPHHRPPSIQSTCESQVISILSHISSLEKSFVTSNGPRSTPRILLIGTLHEKILQFLQKQQRIQEETEPHFKFIFKTDELPPEKPLVDESLNYGRIRKSDIPLVLSRTAIPRKERTMTLLPSVAITFHNEPIAWGFLGPDGSLTSLHCEEEYRGKGLAKAVALKLFREYTPHFGLERLQHADVAVDNLRSQGVCKSLKGVSSWKVYW</sequence>
<evidence type="ECO:0000259" key="1">
    <source>
        <dbReference type="Pfam" id="PF00583"/>
    </source>
</evidence>
<dbReference type="Proteomes" id="UP000184330">
    <property type="component" value="Unassembled WGS sequence"/>
</dbReference>
<dbReference type="OrthoDB" id="3543211at2759"/>
<protein>
    <recommendedName>
        <fullName evidence="1">N-acetyltransferase domain-containing protein</fullName>
    </recommendedName>
</protein>
<evidence type="ECO:0000313" key="3">
    <source>
        <dbReference type="Proteomes" id="UP000184330"/>
    </source>
</evidence>
<gene>
    <name evidence="2" type="ORF">PAC_00456</name>
</gene>
<dbReference type="AlphaFoldDB" id="A0A1L7WCT4"/>
<dbReference type="PANTHER" id="PTHR20958">
    <property type="entry name" value="GLYCINE N-ACYLTRANSFERASE-LIKE PROTEIN"/>
    <property type="match status" value="1"/>
</dbReference>
<accession>A0A1L7WCT4</accession>
<keyword evidence="3" id="KW-1185">Reference proteome</keyword>